<dbReference type="GO" id="GO:0003677">
    <property type="term" value="F:DNA binding"/>
    <property type="evidence" value="ECO:0007669"/>
    <property type="project" value="InterPro"/>
</dbReference>
<evidence type="ECO:0000313" key="2">
    <source>
        <dbReference type="EMBL" id="XBH19111.1"/>
    </source>
</evidence>
<dbReference type="SUPFAM" id="SSF47413">
    <property type="entry name" value="lambda repressor-like DNA-binding domains"/>
    <property type="match status" value="1"/>
</dbReference>
<dbReference type="AlphaFoldDB" id="A0AAU7DQR5"/>
<dbReference type="CDD" id="cd00093">
    <property type="entry name" value="HTH_XRE"/>
    <property type="match status" value="1"/>
</dbReference>
<feature type="domain" description="HTH cro/C1-type" evidence="1">
    <location>
        <begin position="15"/>
        <end position="67"/>
    </location>
</feature>
<evidence type="ECO:0000259" key="1">
    <source>
        <dbReference type="PROSITE" id="PS50943"/>
    </source>
</evidence>
<reference evidence="2" key="1">
    <citation type="submission" date="2023-03" db="EMBL/GenBank/DDBJ databases">
        <title>Edaphobacter sp.</title>
        <authorList>
            <person name="Huber K.J."/>
            <person name="Papendorf J."/>
            <person name="Pilke C."/>
            <person name="Bunk B."/>
            <person name="Sproeer C."/>
            <person name="Pester M."/>
        </authorList>
    </citation>
    <scope>NUCLEOTIDE SEQUENCE</scope>
    <source>
        <strain evidence="2">DSM 110680</strain>
    </source>
</reference>
<dbReference type="Gene3D" id="1.10.260.40">
    <property type="entry name" value="lambda repressor-like DNA-binding domains"/>
    <property type="match status" value="1"/>
</dbReference>
<dbReference type="PROSITE" id="PS50943">
    <property type="entry name" value="HTH_CROC1"/>
    <property type="match status" value="1"/>
</dbReference>
<name>A0AAU7DQR5_9BACT</name>
<dbReference type="InterPro" id="IPR010982">
    <property type="entry name" value="Lambda_DNA-bd_dom_sf"/>
</dbReference>
<dbReference type="EMBL" id="CP121196">
    <property type="protein sequence ID" value="XBH19111.1"/>
    <property type="molecule type" value="Genomic_DNA"/>
</dbReference>
<accession>A0AAU7DQR5</accession>
<dbReference type="SMART" id="SM00530">
    <property type="entry name" value="HTH_XRE"/>
    <property type="match status" value="1"/>
</dbReference>
<protein>
    <submittedName>
        <fullName evidence="2">Helix-turn-helix transcriptional regulator</fullName>
    </submittedName>
</protein>
<proteinExistence type="predicted"/>
<dbReference type="Pfam" id="PF13560">
    <property type="entry name" value="HTH_31"/>
    <property type="match status" value="1"/>
</dbReference>
<organism evidence="2">
    <name type="scientific">Telmatobacter sp. DSM 110680</name>
    <dbReference type="NCBI Taxonomy" id="3036704"/>
    <lineage>
        <taxon>Bacteria</taxon>
        <taxon>Pseudomonadati</taxon>
        <taxon>Acidobacteriota</taxon>
        <taxon>Terriglobia</taxon>
        <taxon>Terriglobales</taxon>
        <taxon>Acidobacteriaceae</taxon>
        <taxon>Telmatobacter</taxon>
    </lineage>
</organism>
<sequence>MPDFSAFFVALGTRVRKLRKKRGLSQEDMIPLGFSARHWQQIEAGRPITMTTLLKVCHALEVPLSEMLAGFDRLLPKNDKDSE</sequence>
<dbReference type="InterPro" id="IPR001387">
    <property type="entry name" value="Cro/C1-type_HTH"/>
</dbReference>
<gene>
    <name evidence="2" type="ORF">P8935_07270</name>
</gene>
<dbReference type="RefSeq" id="WP_348264326.1">
    <property type="nucleotide sequence ID" value="NZ_CP121196.1"/>
</dbReference>